<feature type="signal peptide" evidence="11">
    <location>
        <begin position="1"/>
        <end position="34"/>
    </location>
</feature>
<dbReference type="InterPro" id="IPR006311">
    <property type="entry name" value="TAT_signal"/>
</dbReference>
<name>A0ABT5HFM2_9CAUL</name>
<organism evidence="14 15">
    <name type="scientific">Asticcacaulis machinosus</name>
    <dbReference type="NCBI Taxonomy" id="2984211"/>
    <lineage>
        <taxon>Bacteria</taxon>
        <taxon>Pseudomonadati</taxon>
        <taxon>Pseudomonadota</taxon>
        <taxon>Alphaproteobacteria</taxon>
        <taxon>Caulobacterales</taxon>
        <taxon>Caulobacteraceae</taxon>
        <taxon>Asticcacaulis</taxon>
    </lineage>
</organism>
<evidence type="ECO:0000313" key="14">
    <source>
        <dbReference type="EMBL" id="MDC7675050.1"/>
    </source>
</evidence>
<proteinExistence type="inferred from homology"/>
<keyword evidence="8 9" id="KW-0998">Cell outer membrane</keyword>
<reference evidence="14 15" key="1">
    <citation type="submission" date="2023-01" db="EMBL/GenBank/DDBJ databases">
        <title>Novel species of the genus Asticcacaulis isolated from rivers.</title>
        <authorList>
            <person name="Lu H."/>
        </authorList>
    </citation>
    <scope>NUCLEOTIDE SEQUENCE [LARGE SCALE GENOMIC DNA]</scope>
    <source>
        <strain evidence="14 15">LKC15W</strain>
    </source>
</reference>
<gene>
    <name evidence="14" type="ORF">PQU98_02840</name>
</gene>
<dbReference type="RefSeq" id="WP_272743360.1">
    <property type="nucleotide sequence ID" value="NZ_JAQQKV010000001.1"/>
</dbReference>
<keyword evidence="7 9" id="KW-0472">Membrane</keyword>
<dbReference type="PANTHER" id="PTHR30069">
    <property type="entry name" value="TONB-DEPENDENT OUTER MEMBRANE RECEPTOR"/>
    <property type="match status" value="1"/>
</dbReference>
<dbReference type="Pfam" id="PF07715">
    <property type="entry name" value="Plug"/>
    <property type="match status" value="1"/>
</dbReference>
<dbReference type="InterPro" id="IPR011276">
    <property type="entry name" value="TonB_haem/Hb_rcpt"/>
</dbReference>
<evidence type="ECO:0000256" key="11">
    <source>
        <dbReference type="SAM" id="SignalP"/>
    </source>
</evidence>
<dbReference type="InterPro" id="IPR039426">
    <property type="entry name" value="TonB-dep_rcpt-like"/>
</dbReference>
<dbReference type="InterPro" id="IPR000531">
    <property type="entry name" value="Beta-barrel_TonB"/>
</dbReference>
<evidence type="ECO:0000313" key="15">
    <source>
        <dbReference type="Proteomes" id="UP001218579"/>
    </source>
</evidence>
<feature type="domain" description="TonB-dependent receptor-like beta-barrel" evidence="12">
    <location>
        <begin position="280"/>
        <end position="685"/>
    </location>
</feature>
<evidence type="ECO:0000259" key="13">
    <source>
        <dbReference type="Pfam" id="PF07715"/>
    </source>
</evidence>
<evidence type="ECO:0000256" key="6">
    <source>
        <dbReference type="ARBA" id="ARBA00023077"/>
    </source>
</evidence>
<dbReference type="PANTHER" id="PTHR30069:SF41">
    <property type="entry name" value="HEME_HEMOPEXIN UTILIZATION PROTEIN C"/>
    <property type="match status" value="1"/>
</dbReference>
<comment type="similarity">
    <text evidence="2 9 10">Belongs to the TonB-dependent receptor family.</text>
</comment>
<keyword evidence="14" id="KW-0675">Receptor</keyword>
<keyword evidence="11" id="KW-0732">Signal</keyword>
<keyword evidence="5 9" id="KW-0812">Transmembrane</keyword>
<sequence length="712" mass="77213">MSKTYIGRRGGVSVLGLALALAAGAQVIAPAALAQDADSKTDLSAEDNGAVSQLSLGKIVVSTGVDKVAIDTPQSVTTLDQEDIDNAQASTIGDLLEGIPGVSAVGGVSGLGQGFNIRGMGTGVADSDSRILINVDGVSKFFEQYRMGGFFSEPELYKRVEVLRGPSSSTLYGAGALAGVINFQTKDASDFLRGDDRLSVRVKGSGETNADARAGSVIIAGRPSDNLDVLFSLSSRVSDDYKDGNGNVVVPSKAEGDSVLAKARYYVGGDKKHSVWASAEKWQNDSYQVYDQAEAFATTPVRRKTVNESYIVGYDNAFEGNDWLDVKAQLAYSNMQVDQTDNAGFSPNTVGYNSSYIYKTVQGRLENTSTFTFGPDWNAFVTTGLQTYKQERRNPRYRQDGTYINPGATTHPEGDLTRYSAFIQGEFIWKEKLTIIPGVRVDRVKLESEKLIATGTKPDTVKDTGVSPKIAVLYSLNDNFNLFGSVSRTVRMPVLDEVYSATTAQPANLTLKNEESDNIEVGGALAFDSLFADRDKFHAKLTVFRNDVDNLIARGTTGSPYFRNFGKARFEGVELEAEYATRSFFTRAALSLVDGDDRSGAKAIPLNTIPADELTLNAGYVIPSWNLTLGWRGEFAKEAHKYNVTTGAVTSTTDDYNIHSLYAVWKPQGETVLRDVDVRLSVDNVGDEYFRRHLSSLPAEGRTVKLSVGKTF</sequence>
<dbReference type="Proteomes" id="UP001218579">
    <property type="component" value="Unassembled WGS sequence"/>
</dbReference>
<evidence type="ECO:0000256" key="4">
    <source>
        <dbReference type="ARBA" id="ARBA00022452"/>
    </source>
</evidence>
<evidence type="ECO:0000256" key="5">
    <source>
        <dbReference type="ARBA" id="ARBA00022692"/>
    </source>
</evidence>
<feature type="domain" description="TonB-dependent receptor plug" evidence="13">
    <location>
        <begin position="70"/>
        <end position="180"/>
    </location>
</feature>
<evidence type="ECO:0000256" key="9">
    <source>
        <dbReference type="PROSITE-ProRule" id="PRU01360"/>
    </source>
</evidence>
<dbReference type="CDD" id="cd01347">
    <property type="entry name" value="ligand_gated_channel"/>
    <property type="match status" value="1"/>
</dbReference>
<keyword evidence="15" id="KW-1185">Reference proteome</keyword>
<comment type="subcellular location">
    <subcellularLocation>
        <location evidence="1 9">Cell outer membrane</location>
        <topology evidence="1 9">Multi-pass membrane protein</topology>
    </subcellularLocation>
</comment>
<evidence type="ECO:0000256" key="10">
    <source>
        <dbReference type="RuleBase" id="RU003357"/>
    </source>
</evidence>
<keyword evidence="4 9" id="KW-1134">Transmembrane beta strand</keyword>
<evidence type="ECO:0000256" key="3">
    <source>
        <dbReference type="ARBA" id="ARBA00022448"/>
    </source>
</evidence>
<dbReference type="InterPro" id="IPR012910">
    <property type="entry name" value="Plug_dom"/>
</dbReference>
<dbReference type="Pfam" id="PF00593">
    <property type="entry name" value="TonB_dep_Rec_b-barrel"/>
    <property type="match status" value="1"/>
</dbReference>
<dbReference type="PROSITE" id="PS51318">
    <property type="entry name" value="TAT"/>
    <property type="match status" value="1"/>
</dbReference>
<evidence type="ECO:0000256" key="1">
    <source>
        <dbReference type="ARBA" id="ARBA00004571"/>
    </source>
</evidence>
<dbReference type="Gene3D" id="2.40.170.20">
    <property type="entry name" value="TonB-dependent receptor, beta-barrel domain"/>
    <property type="match status" value="1"/>
</dbReference>
<dbReference type="InterPro" id="IPR036942">
    <property type="entry name" value="Beta-barrel_TonB_sf"/>
</dbReference>
<dbReference type="SUPFAM" id="SSF56935">
    <property type="entry name" value="Porins"/>
    <property type="match status" value="1"/>
</dbReference>
<comment type="caution">
    <text evidence="14">The sequence shown here is derived from an EMBL/GenBank/DDBJ whole genome shotgun (WGS) entry which is preliminary data.</text>
</comment>
<evidence type="ECO:0000256" key="8">
    <source>
        <dbReference type="ARBA" id="ARBA00023237"/>
    </source>
</evidence>
<keyword evidence="6 10" id="KW-0798">TonB box</keyword>
<feature type="chain" id="PRO_5045761035" evidence="11">
    <location>
        <begin position="35"/>
        <end position="712"/>
    </location>
</feature>
<dbReference type="Gene3D" id="2.170.130.10">
    <property type="entry name" value="TonB-dependent receptor, plug domain"/>
    <property type="match status" value="1"/>
</dbReference>
<evidence type="ECO:0000259" key="12">
    <source>
        <dbReference type="Pfam" id="PF00593"/>
    </source>
</evidence>
<evidence type="ECO:0000256" key="7">
    <source>
        <dbReference type="ARBA" id="ARBA00023136"/>
    </source>
</evidence>
<dbReference type="PROSITE" id="PS52016">
    <property type="entry name" value="TONB_DEPENDENT_REC_3"/>
    <property type="match status" value="1"/>
</dbReference>
<keyword evidence="3 9" id="KW-0813">Transport</keyword>
<dbReference type="InterPro" id="IPR037066">
    <property type="entry name" value="Plug_dom_sf"/>
</dbReference>
<accession>A0ABT5HFM2</accession>
<evidence type="ECO:0000256" key="2">
    <source>
        <dbReference type="ARBA" id="ARBA00009810"/>
    </source>
</evidence>
<protein>
    <submittedName>
        <fullName evidence="14">TonB-dependent receptor</fullName>
    </submittedName>
</protein>
<dbReference type="EMBL" id="JAQQKV010000001">
    <property type="protein sequence ID" value="MDC7675050.1"/>
    <property type="molecule type" value="Genomic_DNA"/>
</dbReference>
<dbReference type="NCBIfam" id="TIGR01785">
    <property type="entry name" value="TonB-hemin"/>
    <property type="match status" value="1"/>
</dbReference>